<organism evidence="3 4">
    <name type="scientific">Rubrobacter marinus</name>
    <dbReference type="NCBI Taxonomy" id="2653852"/>
    <lineage>
        <taxon>Bacteria</taxon>
        <taxon>Bacillati</taxon>
        <taxon>Actinomycetota</taxon>
        <taxon>Rubrobacteria</taxon>
        <taxon>Rubrobacterales</taxon>
        <taxon>Rubrobacteraceae</taxon>
        <taxon>Rubrobacter</taxon>
    </lineage>
</organism>
<dbReference type="InterPro" id="IPR001466">
    <property type="entry name" value="Beta-lactam-related"/>
</dbReference>
<gene>
    <name evidence="3" type="ORF">GBA65_04925</name>
</gene>
<dbReference type="SUPFAM" id="SSF56601">
    <property type="entry name" value="beta-lactamase/transpeptidase-like"/>
    <property type="match status" value="1"/>
</dbReference>
<dbReference type="KEGG" id="rmar:GBA65_04925"/>
<keyword evidence="4" id="KW-1185">Reference proteome</keyword>
<dbReference type="Gene3D" id="3.40.710.10">
    <property type="entry name" value="DD-peptidase/beta-lactamase superfamily"/>
    <property type="match status" value="1"/>
</dbReference>
<dbReference type="EMBL" id="CP045121">
    <property type="protein sequence ID" value="QIN77971.1"/>
    <property type="molecule type" value="Genomic_DNA"/>
</dbReference>
<accession>A0A6G8PUV4</accession>
<feature type="region of interest" description="Disordered" evidence="1">
    <location>
        <begin position="1"/>
        <end position="22"/>
    </location>
</feature>
<evidence type="ECO:0000313" key="3">
    <source>
        <dbReference type="EMBL" id="QIN77971.1"/>
    </source>
</evidence>
<feature type="domain" description="Beta-lactamase-related" evidence="2">
    <location>
        <begin position="7"/>
        <end position="57"/>
    </location>
</feature>
<reference evidence="3 4" key="1">
    <citation type="submission" date="2019-10" db="EMBL/GenBank/DDBJ databases">
        <title>Rubrobacter sp nov SCSIO 52915 isolated from a deep-sea sediment in the South China Sea.</title>
        <authorList>
            <person name="Chen R.W."/>
        </authorList>
    </citation>
    <scope>NUCLEOTIDE SEQUENCE [LARGE SCALE GENOMIC DNA]</scope>
    <source>
        <strain evidence="3 4">SCSIO 52915</strain>
    </source>
</reference>
<keyword evidence="3" id="KW-0378">Hydrolase</keyword>
<protein>
    <submittedName>
        <fullName evidence="3">Serine hydrolase</fullName>
    </submittedName>
</protein>
<dbReference type="InterPro" id="IPR012338">
    <property type="entry name" value="Beta-lactam/transpept-like"/>
</dbReference>
<name>A0A6G8PUV4_9ACTN</name>
<evidence type="ECO:0000259" key="2">
    <source>
        <dbReference type="Pfam" id="PF00144"/>
    </source>
</evidence>
<evidence type="ECO:0000256" key="1">
    <source>
        <dbReference type="SAM" id="MobiDB-lite"/>
    </source>
</evidence>
<dbReference type="Pfam" id="PF00144">
    <property type="entry name" value="Beta-lactamase"/>
    <property type="match status" value="1"/>
</dbReference>
<dbReference type="GO" id="GO:0016787">
    <property type="term" value="F:hydrolase activity"/>
    <property type="evidence" value="ECO:0007669"/>
    <property type="project" value="UniProtKB-KW"/>
</dbReference>
<evidence type="ECO:0000313" key="4">
    <source>
        <dbReference type="Proteomes" id="UP000502706"/>
    </source>
</evidence>
<sequence length="74" mass="7829">MGARGPSDRGVPGRRREDRRLPMASTTKVMTGLVAFEMVEEGRADLDEPVVISAEAASYAVPAYSNVGLFAGTS</sequence>
<dbReference type="AlphaFoldDB" id="A0A6G8PUV4"/>
<proteinExistence type="predicted"/>
<dbReference type="Proteomes" id="UP000502706">
    <property type="component" value="Chromosome"/>
</dbReference>